<sequence>MSKVLTQARNRYKKAIVIESACLVILSLFITLWWTKSAVDFSLGFVCAFAPFCVFVYIIFFRKQEFSAKLTTFYYGEIVKFILTIVLVGGSLKWLSVSHFILFFIGFFTALALNNFIPFLLNKS</sequence>
<accession>A0A448PYA0</accession>
<feature type="transmembrane region" description="Helical" evidence="6">
    <location>
        <begin position="100"/>
        <end position="121"/>
    </location>
</feature>
<keyword evidence="2" id="KW-1003">Cell membrane</keyword>
<dbReference type="AlphaFoldDB" id="A0A448PYA0"/>
<dbReference type="Proteomes" id="UP000268879">
    <property type="component" value="Chromosome"/>
</dbReference>
<dbReference type="InterPro" id="IPR005598">
    <property type="entry name" value="ATP_synth_I"/>
</dbReference>
<keyword evidence="4 6" id="KW-1133">Transmembrane helix</keyword>
<keyword evidence="3 6" id="KW-0812">Transmembrane</keyword>
<comment type="subcellular location">
    <subcellularLocation>
        <location evidence="1">Cell membrane</location>
        <topology evidence="1">Multi-pass membrane protein</topology>
    </subcellularLocation>
</comment>
<evidence type="ECO:0000256" key="4">
    <source>
        <dbReference type="ARBA" id="ARBA00022989"/>
    </source>
</evidence>
<proteinExistence type="predicted"/>
<dbReference type="NCBIfam" id="NF004763">
    <property type="entry name" value="PRK06099.1"/>
    <property type="match status" value="1"/>
</dbReference>
<evidence type="ECO:0000256" key="3">
    <source>
        <dbReference type="ARBA" id="ARBA00022692"/>
    </source>
</evidence>
<dbReference type="EMBL" id="LR134481">
    <property type="protein sequence ID" value="VEI29632.1"/>
    <property type="molecule type" value="Genomic_DNA"/>
</dbReference>
<dbReference type="Pfam" id="PF03899">
    <property type="entry name" value="ATP-synt_I"/>
    <property type="match status" value="1"/>
</dbReference>
<dbReference type="GO" id="GO:0005886">
    <property type="term" value="C:plasma membrane"/>
    <property type="evidence" value="ECO:0007669"/>
    <property type="project" value="UniProtKB-SubCell"/>
</dbReference>
<protein>
    <submittedName>
        <fullName evidence="7">F0F1-type ATP synthase, subunit I</fullName>
    </submittedName>
</protein>
<feature type="transmembrane region" description="Helical" evidence="6">
    <location>
        <begin position="12"/>
        <end position="35"/>
    </location>
</feature>
<gene>
    <name evidence="7" type="ORF">NCTC10665_00523</name>
</gene>
<organism evidence="7 8">
    <name type="scientific">Haemophilus parainfluenzae</name>
    <dbReference type="NCBI Taxonomy" id="729"/>
    <lineage>
        <taxon>Bacteria</taxon>
        <taxon>Pseudomonadati</taxon>
        <taxon>Pseudomonadota</taxon>
        <taxon>Gammaproteobacteria</taxon>
        <taxon>Pasteurellales</taxon>
        <taxon>Pasteurellaceae</taxon>
        <taxon>Haemophilus</taxon>
    </lineage>
</organism>
<evidence type="ECO:0000256" key="1">
    <source>
        <dbReference type="ARBA" id="ARBA00004651"/>
    </source>
</evidence>
<evidence type="ECO:0000313" key="7">
    <source>
        <dbReference type="EMBL" id="VEI29632.1"/>
    </source>
</evidence>
<reference evidence="7 8" key="1">
    <citation type="submission" date="2018-12" db="EMBL/GenBank/DDBJ databases">
        <authorList>
            <consortium name="Pathogen Informatics"/>
        </authorList>
    </citation>
    <scope>NUCLEOTIDE SEQUENCE [LARGE SCALE GENOMIC DNA]</scope>
    <source>
        <strain evidence="7 8">NCTC10665</strain>
    </source>
</reference>
<evidence type="ECO:0000313" key="8">
    <source>
        <dbReference type="Proteomes" id="UP000268879"/>
    </source>
</evidence>
<evidence type="ECO:0000256" key="5">
    <source>
        <dbReference type="ARBA" id="ARBA00023136"/>
    </source>
</evidence>
<name>A0A448PYA0_HAEPA</name>
<dbReference type="RefSeq" id="WP_126470014.1">
    <property type="nucleotide sequence ID" value="NZ_LR134481.1"/>
</dbReference>
<feature type="transmembrane region" description="Helical" evidence="6">
    <location>
        <begin position="73"/>
        <end position="94"/>
    </location>
</feature>
<feature type="transmembrane region" description="Helical" evidence="6">
    <location>
        <begin position="41"/>
        <end position="61"/>
    </location>
</feature>
<evidence type="ECO:0000256" key="6">
    <source>
        <dbReference type="SAM" id="Phobius"/>
    </source>
</evidence>
<keyword evidence="5 6" id="KW-0472">Membrane</keyword>
<evidence type="ECO:0000256" key="2">
    <source>
        <dbReference type="ARBA" id="ARBA00022475"/>
    </source>
</evidence>